<protein>
    <submittedName>
        <fullName evidence="1">Uncharacterized protein</fullName>
    </submittedName>
</protein>
<sequence length="398" mass="45042">MLTYVHNEVVVDTVKDWLHPHLICEVVTCLITPVAYEVIIIGSVSNTRQWVDSLQCLGSLRHSNLISAHSYDTVVWDKILGIAARQLNVLVFINLNCWQEDRAQVDIHLVNRNHRYGWIHLKSAKIELEGILYLSCLTHLIEGVLRHTQAQNLATSLLSQVLQLLNILEWGSVCLAPLCGSCLDGLNVKLEGVRHISLGVIGARYGLSTLVKTLEVQHIHTLVRGDGRKLKWFECVGQELIILSVERCLRIVATTLDIIILALKQVQLVEVVIIKLPLITNSSDRTRQLTEVWHSMYWTFCVLCDNRTDHSSSILGDICAISLCSTIFNWLHFSLPQCLESGSLHVLINVSLQGFWLLQLLQNTIHNLFLHFKGLLNLEKRNTIGVQTNLDVCVDRIR</sequence>
<name>A0A8S5SU08_9CAUD</name>
<dbReference type="EMBL" id="BK032679">
    <property type="protein sequence ID" value="DAF54440.1"/>
    <property type="molecule type" value="Genomic_DNA"/>
</dbReference>
<proteinExistence type="predicted"/>
<organism evidence="1">
    <name type="scientific">Siphoviridae sp. ctKwY15</name>
    <dbReference type="NCBI Taxonomy" id="2827843"/>
    <lineage>
        <taxon>Viruses</taxon>
        <taxon>Duplodnaviria</taxon>
        <taxon>Heunggongvirae</taxon>
        <taxon>Uroviricota</taxon>
        <taxon>Caudoviricetes</taxon>
    </lineage>
</organism>
<reference evidence="1" key="1">
    <citation type="journal article" date="2021" name="Proc. Natl. Acad. Sci. U.S.A.">
        <title>A Catalog of Tens of Thousands of Viruses from Human Metagenomes Reveals Hidden Associations with Chronic Diseases.</title>
        <authorList>
            <person name="Tisza M.J."/>
            <person name="Buck C.B."/>
        </authorList>
    </citation>
    <scope>NUCLEOTIDE SEQUENCE</scope>
    <source>
        <strain evidence="1">CtKwY15</strain>
    </source>
</reference>
<accession>A0A8S5SU08</accession>
<evidence type="ECO:0000313" key="1">
    <source>
        <dbReference type="EMBL" id="DAF54440.1"/>
    </source>
</evidence>